<dbReference type="RefSeq" id="WP_148309471.1">
    <property type="nucleotide sequence ID" value="NZ_CP007155.1"/>
</dbReference>
<organism evidence="2 3">
    <name type="scientific">Kutzneria albida DSM 43870</name>
    <dbReference type="NCBI Taxonomy" id="1449976"/>
    <lineage>
        <taxon>Bacteria</taxon>
        <taxon>Bacillati</taxon>
        <taxon>Actinomycetota</taxon>
        <taxon>Actinomycetes</taxon>
        <taxon>Pseudonocardiales</taxon>
        <taxon>Pseudonocardiaceae</taxon>
        <taxon>Kutzneria</taxon>
    </lineage>
</organism>
<dbReference type="AlphaFoldDB" id="W5W727"/>
<dbReference type="STRING" id="1449976.KALB_2968"/>
<dbReference type="KEGG" id="kal:KALB_2968"/>
<dbReference type="eggNOG" id="COG3903">
    <property type="taxonomic scope" value="Bacteria"/>
</dbReference>
<sequence>MLGELVAALAAARVQLSGEELADALWLAGHLDRSEPAGPGEPPARQQEPRPEQPAESEAEPGTGAGRREPTGSGAGRPAPGASQVPGSSAAVHLPGREAGDRVSGLRLLSPAAPAVPEKLGLSRALRPLKRRVPDARSLVVDEDATAARIADTGCGCPSAHRR</sequence>
<dbReference type="HOGENOM" id="CLU_1624945_0_0_11"/>
<dbReference type="Proteomes" id="UP000019225">
    <property type="component" value="Chromosome"/>
</dbReference>
<reference evidence="2 3" key="1">
    <citation type="journal article" date="2014" name="BMC Genomics">
        <title>Complete genome sequence of producer of the glycopeptide antibiotic Aculeximycin Kutzneria albida DSM 43870T, a representative of minor genus of Pseudonocardiaceae.</title>
        <authorList>
            <person name="Rebets Y."/>
            <person name="Tokovenko B."/>
            <person name="Lushchyk I."/>
            <person name="Ruckert C."/>
            <person name="Zaburannyi N."/>
            <person name="Bechthold A."/>
            <person name="Kalinowski J."/>
            <person name="Luzhetskyy A."/>
        </authorList>
    </citation>
    <scope>NUCLEOTIDE SEQUENCE [LARGE SCALE GENOMIC DNA]</scope>
    <source>
        <strain evidence="2">DSM 43870</strain>
    </source>
</reference>
<evidence type="ECO:0000313" key="3">
    <source>
        <dbReference type="Proteomes" id="UP000019225"/>
    </source>
</evidence>
<accession>W5W727</accession>
<keyword evidence="3" id="KW-1185">Reference proteome</keyword>
<dbReference type="EMBL" id="CP007155">
    <property type="protein sequence ID" value="AHH96336.1"/>
    <property type="molecule type" value="Genomic_DNA"/>
</dbReference>
<dbReference type="OrthoDB" id="4495511at2"/>
<feature type="region of interest" description="Disordered" evidence="1">
    <location>
        <begin position="30"/>
        <end position="103"/>
    </location>
</feature>
<protein>
    <submittedName>
        <fullName evidence="2">Uncharacterized protein</fullName>
    </submittedName>
</protein>
<evidence type="ECO:0000256" key="1">
    <source>
        <dbReference type="SAM" id="MobiDB-lite"/>
    </source>
</evidence>
<dbReference type="PATRIC" id="fig|1449976.3.peg.2981"/>
<evidence type="ECO:0000313" key="2">
    <source>
        <dbReference type="EMBL" id="AHH96336.1"/>
    </source>
</evidence>
<proteinExistence type="predicted"/>
<name>W5W727_9PSEU</name>
<gene>
    <name evidence="2" type="ORF">KALB_2968</name>
</gene>